<protein>
    <submittedName>
        <fullName evidence="1">Uncharacterized protein</fullName>
    </submittedName>
</protein>
<dbReference type="EMBL" id="JALXSQ010000014">
    <property type="protein sequence ID" value="MCT2042701.1"/>
    <property type="molecule type" value="Genomic_DNA"/>
</dbReference>
<dbReference type="RefSeq" id="WP_206394321.1">
    <property type="nucleotide sequence ID" value="NZ_JAFDPW010000001.1"/>
</dbReference>
<evidence type="ECO:0000313" key="1">
    <source>
        <dbReference type="EMBL" id="MCT2042701.1"/>
    </source>
</evidence>
<comment type="caution">
    <text evidence="1">The sequence shown here is derived from an EMBL/GenBank/DDBJ whole genome shotgun (WGS) entry which is preliminary data.</text>
</comment>
<accession>A0ABT2HWL0</accession>
<dbReference type="Proteomes" id="UP001525379">
    <property type="component" value="Unassembled WGS sequence"/>
</dbReference>
<name>A0ABT2HWL0_9MICO</name>
<gene>
    <name evidence="1" type="ORF">M3D15_05055</name>
</gene>
<proteinExistence type="predicted"/>
<sequence length="239" mass="25125">MTDTTSETAQTTSPGDDADVVVSLSPAEIITLFGATDTPGCKLLLALIGAPPIGEEGQEAALATIEGISVSGLMFRALLMPDEDGNFDLAPQLASIAQLVADSEAWLRVSVPSEGRILLIGVSQHGVVSVRPGVFGIRTFSATEEDELLEASDAMLESILSVYAGLDGNVELGIEAFTPEGAERIILARDGEHTRVTMESSDEEAPADQLVAAEALEVLLGEFIDEYFSDVDDVEDIDG</sequence>
<evidence type="ECO:0000313" key="2">
    <source>
        <dbReference type="Proteomes" id="UP001525379"/>
    </source>
</evidence>
<keyword evidence="2" id="KW-1185">Reference proteome</keyword>
<reference evidence="1 2" key="1">
    <citation type="submission" date="2022-04" db="EMBL/GenBank/DDBJ databases">
        <title>Human microbiome associated bacterial genomes.</title>
        <authorList>
            <person name="Sandstrom S."/>
            <person name="Salamzade R."/>
            <person name="Kalan L.R."/>
        </authorList>
    </citation>
    <scope>NUCLEOTIDE SEQUENCE [LARGE SCALE GENOMIC DNA]</scope>
    <source>
        <strain evidence="2">p3-SID1799</strain>
    </source>
</reference>
<organism evidence="1 2">
    <name type="scientific">Pseudoclavibacter albus</name>
    <dbReference type="NCBI Taxonomy" id="272241"/>
    <lineage>
        <taxon>Bacteria</taxon>
        <taxon>Bacillati</taxon>
        <taxon>Actinomycetota</taxon>
        <taxon>Actinomycetes</taxon>
        <taxon>Micrococcales</taxon>
        <taxon>Microbacteriaceae</taxon>
        <taxon>Pseudoclavibacter</taxon>
    </lineage>
</organism>